<proteinExistence type="predicted"/>
<protein>
    <submittedName>
        <fullName evidence="1">Uncharacterized protein</fullName>
    </submittedName>
</protein>
<evidence type="ECO:0000313" key="1">
    <source>
        <dbReference type="EMBL" id="DAD65834.1"/>
    </source>
</evidence>
<name>A0A8S5L7U7_9CAUD</name>
<dbReference type="EMBL" id="BK014649">
    <property type="protein sequence ID" value="DAD65834.1"/>
    <property type="molecule type" value="Genomic_DNA"/>
</dbReference>
<accession>A0A8S5L7U7</accession>
<sequence>MSVITNKWNDESGDSITIESPSFQGNQTVKISSPVQKGTSKRSMKFIGKCKKDSSKQVILTVEQEASVYTYDLILSSDNTEIAAKGGTANITAVLKTYRNGNLVSTDNVTPVLSGSATGFSISGTTVTASNRTTIVGTERSITVTGKFSNTFDGQTVSANIVIKQEANSKVFKELTNKYVSSNPYTGQNTVKANGGTVKVNTFAIYNYTSGSTSETDVSSECTFTNPEFGTWNSNTHVWTCPSAGTTVYEDNRGTNITVKWNDKTTYYYLYQEANTVSYSDITITKETPINLSANMHINIKVSDGLSYSQKATYTSGATTDITTSANITYSVQNPITGFMLSNNILMVTSNQSLNPRNGFVVRINILLNGKTAIKDITYNQAAGYYTYANPVVTLTCNDVPASGGSVKTGNVTYSQTYGWNGATTGAGVITEGEAYISWTGGVDNIPSLGTTVKSRTKVGVLGVTVNINGKSDNTSADIYQAENKVTNSNYNPRITAYGTPTVSIGSGLTAAGGSATVSASVTNTETYNALYSSGATGPNQTRSVGGNLSISMTANGNSRFSLSGNTITHSSMETNETTDTVTIKVVNDGDNSKSATASKSITNNKTVKSTSGGVYTYGDIVAGAISNKTIPASGGSATATAGNGTQSWNKSATITTYQYTSGSTKDVTTEAASSGTNNVAPSIASINATASSKGTIVSAQTTVKSQVVTWSANGKSASGTMYIYQEANAVIDDNYNEHLSSYGTPKISIMTNQITAAGGTARAAGVVRNTYTYYDLYTSGSTVPYTKTKAGVYKIEMISNSNNRFSMDDTYLITHSSMGTNVTTDIATFRCYNEDDRTKYVDESVSVSNRIESYNYGSWNISISANPTSLPATGGTSTITASCSRSKTPVYTSGSTGTATTESATPTLALTTNPGGFTLSGNKLTAANNPIGAKTATVTASYSGATSKSVSVSQAAGPDGIGYMQIQGDGTSHPIFRVGGNTRSVEPMSINETSETASDEDVSIFASIKKFLTKFV</sequence>
<reference evidence="1" key="1">
    <citation type="journal article" date="2021" name="Proc. Natl. Acad. Sci. U.S.A.">
        <title>A Catalog of Tens of Thousands of Viruses from Human Metagenomes Reveals Hidden Associations with Chronic Diseases.</title>
        <authorList>
            <person name="Tisza M.J."/>
            <person name="Buck C.B."/>
        </authorList>
    </citation>
    <scope>NUCLEOTIDE SEQUENCE</scope>
    <source>
        <strain evidence="1">Ctt4r3</strain>
    </source>
</reference>
<organism evidence="1">
    <name type="scientific">CrAss-like virus sp. ctt4r3</name>
    <dbReference type="NCBI Taxonomy" id="2823619"/>
    <lineage>
        <taxon>Viruses</taxon>
        <taxon>Duplodnaviria</taxon>
        <taxon>Heunggongvirae</taxon>
        <taxon>Uroviricota</taxon>
        <taxon>Caudoviricetes</taxon>
        <taxon>Crassvirales</taxon>
    </lineage>
</organism>